<dbReference type="Proteomes" id="UP000650224">
    <property type="component" value="Unassembled WGS sequence"/>
</dbReference>
<feature type="active site" description="Nucleophile" evidence="4">
    <location>
        <position position="376"/>
    </location>
</feature>
<keyword evidence="2 4" id="KW-0808">Transferase</keyword>
<name>A0A8I0HHT1_9CORY</name>
<proteinExistence type="inferred from homology"/>
<dbReference type="PANTHER" id="PTHR11061">
    <property type="entry name" value="RNA M5U METHYLTRANSFERASE"/>
    <property type="match status" value="1"/>
</dbReference>
<dbReference type="PANTHER" id="PTHR11061:SF30">
    <property type="entry name" value="TRNA (URACIL(54)-C(5))-METHYLTRANSFERASE"/>
    <property type="match status" value="1"/>
</dbReference>
<accession>A0A8I0HHT1</accession>
<dbReference type="Gene3D" id="3.40.50.150">
    <property type="entry name" value="Vaccinia Virus protein VP39"/>
    <property type="match status" value="1"/>
</dbReference>
<gene>
    <name evidence="7" type="ORF">H9627_08015</name>
</gene>
<feature type="binding site" evidence="4">
    <location>
        <position position="308"/>
    </location>
    <ligand>
        <name>S-adenosyl-L-methionine</name>
        <dbReference type="ChEBI" id="CHEBI:59789"/>
    </ligand>
</feature>
<dbReference type="InterPro" id="IPR030390">
    <property type="entry name" value="MeTrfase_TrmA_AS"/>
</dbReference>
<dbReference type="PROSITE" id="PS50926">
    <property type="entry name" value="TRAM"/>
    <property type="match status" value="1"/>
</dbReference>
<dbReference type="GO" id="GO:0070475">
    <property type="term" value="P:rRNA base methylation"/>
    <property type="evidence" value="ECO:0007669"/>
    <property type="project" value="TreeGrafter"/>
</dbReference>
<dbReference type="PROSITE" id="PS51687">
    <property type="entry name" value="SAM_MT_RNA_M5U"/>
    <property type="match status" value="1"/>
</dbReference>
<keyword evidence="1 4" id="KW-0489">Methyltransferase</keyword>
<evidence type="ECO:0000256" key="1">
    <source>
        <dbReference type="ARBA" id="ARBA00022603"/>
    </source>
</evidence>
<dbReference type="Gene3D" id="2.40.50.140">
    <property type="entry name" value="Nucleic acid-binding proteins"/>
    <property type="match status" value="1"/>
</dbReference>
<keyword evidence="8" id="KW-1185">Reference proteome</keyword>
<dbReference type="FunFam" id="2.40.50.140:FF:000097">
    <property type="entry name" value="23S rRNA (uracil(1939)-C(5))-methyltransferase RlmD"/>
    <property type="match status" value="1"/>
</dbReference>
<protein>
    <submittedName>
        <fullName evidence="7">Class I SAM-dependent RNA methyltransferase</fullName>
    </submittedName>
</protein>
<dbReference type="SUPFAM" id="SSF50249">
    <property type="entry name" value="Nucleic acid-binding proteins"/>
    <property type="match status" value="1"/>
</dbReference>
<dbReference type="InterPro" id="IPR029063">
    <property type="entry name" value="SAM-dependent_MTases_sf"/>
</dbReference>
<evidence type="ECO:0000313" key="8">
    <source>
        <dbReference type="Proteomes" id="UP000650224"/>
    </source>
</evidence>
<dbReference type="GO" id="GO:0070041">
    <property type="term" value="F:rRNA (uridine-C5-)-methyltransferase activity"/>
    <property type="evidence" value="ECO:0007669"/>
    <property type="project" value="TreeGrafter"/>
</dbReference>
<comment type="caution">
    <text evidence="7">The sequence shown here is derived from an EMBL/GenBank/DDBJ whole genome shotgun (WGS) entry which is preliminary data.</text>
</comment>
<dbReference type="InterPro" id="IPR012340">
    <property type="entry name" value="NA-bd_OB-fold"/>
</dbReference>
<evidence type="ECO:0000256" key="2">
    <source>
        <dbReference type="ARBA" id="ARBA00022679"/>
    </source>
</evidence>
<evidence type="ECO:0000256" key="4">
    <source>
        <dbReference type="PROSITE-ProRule" id="PRU01024"/>
    </source>
</evidence>
<feature type="binding site" evidence="4">
    <location>
        <position position="250"/>
    </location>
    <ligand>
        <name>S-adenosyl-L-methionine</name>
        <dbReference type="ChEBI" id="CHEBI:59789"/>
    </ligand>
</feature>
<dbReference type="Pfam" id="PF01938">
    <property type="entry name" value="TRAM"/>
    <property type="match status" value="1"/>
</dbReference>
<evidence type="ECO:0000256" key="3">
    <source>
        <dbReference type="ARBA" id="ARBA00022691"/>
    </source>
</evidence>
<feature type="binding site" evidence="4">
    <location>
        <position position="286"/>
    </location>
    <ligand>
        <name>S-adenosyl-L-methionine</name>
        <dbReference type="ChEBI" id="CHEBI:59789"/>
    </ligand>
</feature>
<dbReference type="SUPFAM" id="SSF53335">
    <property type="entry name" value="S-adenosyl-L-methionine-dependent methyltransferases"/>
    <property type="match status" value="1"/>
</dbReference>
<dbReference type="EMBL" id="JACSPR010000005">
    <property type="protein sequence ID" value="MBD8030268.1"/>
    <property type="molecule type" value="Genomic_DNA"/>
</dbReference>
<dbReference type="Pfam" id="PF05958">
    <property type="entry name" value="tRNA_U5-meth_tr"/>
    <property type="match status" value="1"/>
</dbReference>
<evidence type="ECO:0000313" key="7">
    <source>
        <dbReference type="EMBL" id="MBD8030268.1"/>
    </source>
</evidence>
<dbReference type="InterPro" id="IPR010280">
    <property type="entry name" value="U5_MeTrfase_fam"/>
</dbReference>
<dbReference type="PROSITE" id="PS01230">
    <property type="entry name" value="TRMA_1"/>
    <property type="match status" value="1"/>
</dbReference>
<feature type="active site" evidence="5">
    <location>
        <position position="376"/>
    </location>
</feature>
<sequence length="421" mass="44628">MSDTAELNTDSTPDLTKGDTITVEVTRPAHGGEGIAHHGGRVIFVRGGFPGDDVDVEITQVKKRFARGFVVQVNSASPHRVESRCPAAAAGAGCCDYAELAPGAELDIKSRILTDQLERIGGLTDIPTPELIDLEPAQGWRTRVRLGVDASGRAGFRKVRSNDLVTDVACSQVVPELIDGLVGPGARTFTPDSEVIAAIDDRGVRTVVEVRKAPRGRRAETILHVLEGDGRVEQTVGEHTWTFPVSGFWQAHTKAPGAYSAFIGEVLDGAELTDVDKRGPVAWDLYGGVGLFVPVINRALGAHVHSVELSEGSAEAGDDALVGLPVTFHAGRVESVTSQLPKPHVVVLDPPRTGAGSDVVATIAEAKPQLVIHIGCDPATFARDVADWSAGGYTLNRLAVFNAFPGTHHYETIGVFTRKSA</sequence>
<organism evidence="7 8">
    <name type="scientific">Corynebacterium gallinarum</name>
    <dbReference type="NCBI Taxonomy" id="2762214"/>
    <lineage>
        <taxon>Bacteria</taxon>
        <taxon>Bacillati</taxon>
        <taxon>Actinomycetota</taxon>
        <taxon>Actinomycetes</taxon>
        <taxon>Mycobacteriales</taxon>
        <taxon>Corynebacteriaceae</taxon>
        <taxon>Corynebacterium</taxon>
    </lineage>
</organism>
<keyword evidence="3 4" id="KW-0949">S-adenosyl-L-methionine</keyword>
<dbReference type="InterPro" id="IPR002792">
    <property type="entry name" value="TRAM_dom"/>
</dbReference>
<reference evidence="7 8" key="1">
    <citation type="submission" date="2020-08" db="EMBL/GenBank/DDBJ databases">
        <title>A Genomic Blueprint of the Chicken Gut Microbiome.</title>
        <authorList>
            <person name="Gilroy R."/>
            <person name="Ravi A."/>
            <person name="Getino M."/>
            <person name="Pursley I."/>
            <person name="Horton D.L."/>
            <person name="Alikhan N.-F."/>
            <person name="Baker D."/>
            <person name="Gharbi K."/>
            <person name="Hall N."/>
            <person name="Watson M."/>
            <person name="Adriaenssens E.M."/>
            <person name="Foster-Nyarko E."/>
            <person name="Jarju S."/>
            <person name="Secka A."/>
            <person name="Antonio M."/>
            <person name="Oren A."/>
            <person name="Chaudhuri R."/>
            <person name="La Ragione R.M."/>
            <person name="Hildebrand F."/>
            <person name="Pallen M.J."/>
        </authorList>
    </citation>
    <scope>NUCLEOTIDE SEQUENCE [LARGE SCALE GENOMIC DNA]</scope>
    <source>
        <strain evidence="7 8">Sa1YVA5</strain>
    </source>
</reference>
<feature type="binding site" evidence="4">
    <location>
        <position position="349"/>
    </location>
    <ligand>
        <name>S-adenosyl-L-methionine</name>
        <dbReference type="ChEBI" id="CHEBI:59789"/>
    </ligand>
</feature>
<dbReference type="CDD" id="cd02440">
    <property type="entry name" value="AdoMet_MTases"/>
    <property type="match status" value="1"/>
</dbReference>
<evidence type="ECO:0000256" key="5">
    <source>
        <dbReference type="PROSITE-ProRule" id="PRU10015"/>
    </source>
</evidence>
<feature type="domain" description="TRAM" evidence="6">
    <location>
        <begin position="14"/>
        <end position="72"/>
    </location>
</feature>
<dbReference type="RefSeq" id="WP_191733499.1">
    <property type="nucleotide sequence ID" value="NZ_JACSPR010000005.1"/>
</dbReference>
<evidence type="ECO:0000259" key="6">
    <source>
        <dbReference type="PROSITE" id="PS50926"/>
    </source>
</evidence>
<comment type="similarity">
    <text evidence="4">Belongs to the class I-like SAM-binding methyltransferase superfamily. RNA M5U methyltransferase family.</text>
</comment>
<dbReference type="AlphaFoldDB" id="A0A8I0HHT1"/>